<evidence type="ECO:0000256" key="2">
    <source>
        <dbReference type="ARBA" id="ARBA00022692"/>
    </source>
</evidence>
<dbReference type="GO" id="GO:0016874">
    <property type="term" value="F:ligase activity"/>
    <property type="evidence" value="ECO:0007669"/>
    <property type="project" value="UniProtKB-KW"/>
</dbReference>
<dbReference type="EMBL" id="VZDO01000012">
    <property type="protein sequence ID" value="KAB0678866.1"/>
    <property type="molecule type" value="Genomic_DNA"/>
</dbReference>
<dbReference type="Proteomes" id="UP000432089">
    <property type="component" value="Unassembled WGS sequence"/>
</dbReference>
<comment type="caution">
    <text evidence="8">The sequence shown here is derived from an EMBL/GenBank/DDBJ whole genome shotgun (WGS) entry which is preliminary data.</text>
</comment>
<feature type="transmembrane region" description="Helical" evidence="6">
    <location>
        <begin position="169"/>
        <end position="188"/>
    </location>
</feature>
<dbReference type="InterPro" id="IPR007016">
    <property type="entry name" value="O-antigen_ligase-rel_domated"/>
</dbReference>
<keyword evidence="4 6" id="KW-0472">Membrane</keyword>
<feature type="transmembrane region" description="Helical" evidence="6">
    <location>
        <begin position="279"/>
        <end position="297"/>
    </location>
</feature>
<comment type="subcellular location">
    <subcellularLocation>
        <location evidence="1">Membrane</location>
        <topology evidence="1">Multi-pass membrane protein</topology>
    </subcellularLocation>
</comment>
<accession>A0A7V7PNA8</accession>
<feature type="transmembrane region" description="Helical" evidence="6">
    <location>
        <begin position="253"/>
        <end position="273"/>
    </location>
</feature>
<dbReference type="Pfam" id="PF04932">
    <property type="entry name" value="Wzy_C"/>
    <property type="match status" value="1"/>
</dbReference>
<dbReference type="PANTHER" id="PTHR37422">
    <property type="entry name" value="TEICHURONIC ACID BIOSYNTHESIS PROTEIN TUAE"/>
    <property type="match status" value="1"/>
</dbReference>
<dbReference type="RefSeq" id="WP_150971111.1">
    <property type="nucleotide sequence ID" value="NZ_VZDO01000012.1"/>
</dbReference>
<keyword evidence="8" id="KW-0436">Ligase</keyword>
<dbReference type="GO" id="GO:0016020">
    <property type="term" value="C:membrane"/>
    <property type="evidence" value="ECO:0007669"/>
    <property type="project" value="UniProtKB-SubCell"/>
</dbReference>
<evidence type="ECO:0000259" key="7">
    <source>
        <dbReference type="Pfam" id="PF04932"/>
    </source>
</evidence>
<feature type="transmembrane region" description="Helical" evidence="6">
    <location>
        <begin position="458"/>
        <end position="477"/>
    </location>
</feature>
<feature type="compositionally biased region" description="Basic and acidic residues" evidence="5">
    <location>
        <begin position="1"/>
        <end position="21"/>
    </location>
</feature>
<feature type="region of interest" description="Disordered" evidence="5">
    <location>
        <begin position="1"/>
        <end position="24"/>
    </location>
</feature>
<feature type="transmembrane region" description="Helical" evidence="6">
    <location>
        <begin position="27"/>
        <end position="48"/>
    </location>
</feature>
<feature type="transmembrane region" description="Helical" evidence="6">
    <location>
        <begin position="214"/>
        <end position="232"/>
    </location>
</feature>
<protein>
    <submittedName>
        <fullName evidence="8">O-antigen ligase family protein</fullName>
    </submittedName>
</protein>
<keyword evidence="2 6" id="KW-0812">Transmembrane</keyword>
<organism evidence="8 9">
    <name type="scientific">Plantimonas leprariae</name>
    <dbReference type="NCBI Taxonomy" id="2615207"/>
    <lineage>
        <taxon>Bacteria</taxon>
        <taxon>Pseudomonadati</taxon>
        <taxon>Pseudomonadota</taxon>
        <taxon>Alphaproteobacteria</taxon>
        <taxon>Hyphomicrobiales</taxon>
        <taxon>Aurantimonadaceae</taxon>
        <taxon>Plantimonas</taxon>
    </lineage>
</organism>
<proteinExistence type="predicted"/>
<evidence type="ECO:0000313" key="9">
    <source>
        <dbReference type="Proteomes" id="UP000432089"/>
    </source>
</evidence>
<keyword evidence="9" id="KW-1185">Reference proteome</keyword>
<dbReference type="InterPro" id="IPR051533">
    <property type="entry name" value="WaaL-like"/>
</dbReference>
<feature type="transmembrane region" description="Helical" evidence="6">
    <location>
        <begin position="434"/>
        <end position="452"/>
    </location>
</feature>
<evidence type="ECO:0000256" key="5">
    <source>
        <dbReference type="SAM" id="MobiDB-lite"/>
    </source>
</evidence>
<evidence type="ECO:0000256" key="1">
    <source>
        <dbReference type="ARBA" id="ARBA00004141"/>
    </source>
</evidence>
<feature type="transmembrane region" description="Helical" evidence="6">
    <location>
        <begin position="54"/>
        <end position="73"/>
    </location>
</feature>
<feature type="domain" description="O-antigen ligase-related" evidence="7">
    <location>
        <begin position="264"/>
        <end position="405"/>
    </location>
</feature>
<keyword evidence="3 6" id="KW-1133">Transmembrane helix</keyword>
<feature type="transmembrane region" description="Helical" evidence="6">
    <location>
        <begin position="85"/>
        <end position="102"/>
    </location>
</feature>
<gene>
    <name evidence="8" type="ORF">F6X38_15420</name>
</gene>
<evidence type="ECO:0000256" key="3">
    <source>
        <dbReference type="ARBA" id="ARBA00022989"/>
    </source>
</evidence>
<evidence type="ECO:0000256" key="6">
    <source>
        <dbReference type="SAM" id="Phobius"/>
    </source>
</evidence>
<sequence>MYSADVARHERSSQAARRDGRAGQGGGWYAALLRAGLAACVLIGLVPFGSTGPFAQNVVCLAFALLAAAAALTSRSESTVRPVRLALLSAAFLVAWIALQAWPGMTMLPPNGIWAQAERLLDMPLAGTVSVSPATSLAVIPSLAAPFLAFATALWLLRSDVQALGMLRFLGWTGGVIAAFGLVQFGFFPDTLLLSDKRAYIDSVTTVFVNRNSAATYLGVTILVLSALLAIEMRGMRFRTFAAMMLAGRRGGVRYRSAFEAALIGICAFALILTKSRAGIASTGLALTTFAALAIEHPEKATGSSARRWLRPAAVALGMLIVLCAVFLLFGEQTMLRAKSRGLDDARFCTYPGIWAAARDAWPFGTGAGNFDIVYPAYRDPACGIYGVWDRAHQFYLEGLMTLGVAMPALCLVAYWTLAKILREGLRVRRRYRAVPAAGIAVLVLVTVHDMVDFSLQIPGIALATAVTLGACCAVCLRGRHRQVKDGDRASRPS</sequence>
<dbReference type="AlphaFoldDB" id="A0A7V7PNA8"/>
<evidence type="ECO:0000313" key="8">
    <source>
        <dbReference type="EMBL" id="KAB0678866.1"/>
    </source>
</evidence>
<name>A0A7V7PNA8_9HYPH</name>
<feature type="transmembrane region" description="Helical" evidence="6">
    <location>
        <begin position="134"/>
        <end position="157"/>
    </location>
</feature>
<dbReference type="PANTHER" id="PTHR37422:SF23">
    <property type="entry name" value="TEICHURONIC ACID BIOSYNTHESIS PROTEIN TUAE"/>
    <property type="match status" value="1"/>
</dbReference>
<feature type="transmembrane region" description="Helical" evidence="6">
    <location>
        <begin position="400"/>
        <end position="422"/>
    </location>
</feature>
<reference evidence="8 9" key="1">
    <citation type="submission" date="2019-09" db="EMBL/GenBank/DDBJ databases">
        <title>YIM 132180 draft genome.</title>
        <authorList>
            <person name="Zhang K."/>
        </authorList>
    </citation>
    <scope>NUCLEOTIDE SEQUENCE [LARGE SCALE GENOMIC DNA]</scope>
    <source>
        <strain evidence="8 9">YIM 132180</strain>
    </source>
</reference>
<feature type="transmembrane region" description="Helical" evidence="6">
    <location>
        <begin position="309"/>
        <end position="330"/>
    </location>
</feature>
<evidence type="ECO:0000256" key="4">
    <source>
        <dbReference type="ARBA" id="ARBA00023136"/>
    </source>
</evidence>